<organism evidence="1 2">
    <name type="scientific">Choiromyces venosus 120613-1</name>
    <dbReference type="NCBI Taxonomy" id="1336337"/>
    <lineage>
        <taxon>Eukaryota</taxon>
        <taxon>Fungi</taxon>
        <taxon>Dikarya</taxon>
        <taxon>Ascomycota</taxon>
        <taxon>Pezizomycotina</taxon>
        <taxon>Pezizomycetes</taxon>
        <taxon>Pezizales</taxon>
        <taxon>Tuberaceae</taxon>
        <taxon>Choiromyces</taxon>
    </lineage>
</organism>
<proteinExistence type="predicted"/>
<evidence type="ECO:0000313" key="2">
    <source>
        <dbReference type="Proteomes" id="UP000276215"/>
    </source>
</evidence>
<evidence type="ECO:0000313" key="1">
    <source>
        <dbReference type="EMBL" id="RPA89495.1"/>
    </source>
</evidence>
<keyword evidence="2" id="KW-1185">Reference proteome</keyword>
<dbReference type="EMBL" id="ML120576">
    <property type="protein sequence ID" value="RPA89495.1"/>
    <property type="molecule type" value="Genomic_DNA"/>
</dbReference>
<dbReference type="Proteomes" id="UP000276215">
    <property type="component" value="Unassembled WGS sequence"/>
</dbReference>
<dbReference type="AlphaFoldDB" id="A0A3N4IUN7"/>
<sequence length="62" mass="7410">MKDVLHEKWDKITIEEVNKEILRLLKVMQCCINVQGGNNYHSLVYYLDFYDDCISFPIPLFL</sequence>
<gene>
    <name evidence="1" type="ORF">L873DRAFT_1822756</name>
</gene>
<accession>A0A3N4IUN7</accession>
<name>A0A3N4IUN7_9PEZI</name>
<protein>
    <submittedName>
        <fullName evidence="1">Uncharacterized protein</fullName>
    </submittedName>
</protein>
<dbReference type="OrthoDB" id="5410741at2759"/>
<reference evidence="1 2" key="1">
    <citation type="journal article" date="2018" name="Nat. Ecol. Evol.">
        <title>Pezizomycetes genomes reveal the molecular basis of ectomycorrhizal truffle lifestyle.</title>
        <authorList>
            <person name="Murat C."/>
            <person name="Payen T."/>
            <person name="Noel B."/>
            <person name="Kuo A."/>
            <person name="Morin E."/>
            <person name="Chen J."/>
            <person name="Kohler A."/>
            <person name="Krizsan K."/>
            <person name="Balestrini R."/>
            <person name="Da Silva C."/>
            <person name="Montanini B."/>
            <person name="Hainaut M."/>
            <person name="Levati E."/>
            <person name="Barry K.W."/>
            <person name="Belfiori B."/>
            <person name="Cichocki N."/>
            <person name="Clum A."/>
            <person name="Dockter R.B."/>
            <person name="Fauchery L."/>
            <person name="Guy J."/>
            <person name="Iotti M."/>
            <person name="Le Tacon F."/>
            <person name="Lindquist E.A."/>
            <person name="Lipzen A."/>
            <person name="Malagnac F."/>
            <person name="Mello A."/>
            <person name="Molinier V."/>
            <person name="Miyauchi S."/>
            <person name="Poulain J."/>
            <person name="Riccioni C."/>
            <person name="Rubini A."/>
            <person name="Sitrit Y."/>
            <person name="Splivallo R."/>
            <person name="Traeger S."/>
            <person name="Wang M."/>
            <person name="Zifcakova L."/>
            <person name="Wipf D."/>
            <person name="Zambonelli A."/>
            <person name="Paolocci F."/>
            <person name="Nowrousian M."/>
            <person name="Ottonello S."/>
            <person name="Baldrian P."/>
            <person name="Spatafora J.W."/>
            <person name="Henrissat B."/>
            <person name="Nagy L.G."/>
            <person name="Aury J.M."/>
            <person name="Wincker P."/>
            <person name="Grigoriev I.V."/>
            <person name="Bonfante P."/>
            <person name="Martin F.M."/>
        </authorList>
    </citation>
    <scope>NUCLEOTIDE SEQUENCE [LARGE SCALE GENOMIC DNA]</scope>
    <source>
        <strain evidence="1 2">120613-1</strain>
    </source>
</reference>